<dbReference type="InterPro" id="IPR011050">
    <property type="entry name" value="Pectin_lyase_fold/virulence"/>
</dbReference>
<dbReference type="SUPFAM" id="SSF51126">
    <property type="entry name" value="Pectin lyase-like"/>
    <property type="match status" value="1"/>
</dbReference>
<reference evidence="1 2" key="1">
    <citation type="submission" date="2020-08" db="EMBL/GenBank/DDBJ databases">
        <title>Genomic Encyclopedia of Type Strains, Phase IV (KMG-IV): sequencing the most valuable type-strain genomes for metagenomic binning, comparative biology and taxonomic classification.</title>
        <authorList>
            <person name="Goeker M."/>
        </authorList>
    </citation>
    <scope>NUCLEOTIDE SEQUENCE [LARGE SCALE GENOMIC DNA]</scope>
    <source>
        <strain evidence="1 2">DSM 23240</strain>
    </source>
</reference>
<evidence type="ECO:0000313" key="2">
    <source>
        <dbReference type="Proteomes" id="UP000571084"/>
    </source>
</evidence>
<protein>
    <submittedName>
        <fullName evidence="1">Uncharacterized protein</fullName>
    </submittedName>
</protein>
<accession>A0A840RW31</accession>
<organism evidence="1 2">
    <name type="scientific">Glaciimonas immobilis</name>
    <dbReference type="NCBI Taxonomy" id="728004"/>
    <lineage>
        <taxon>Bacteria</taxon>
        <taxon>Pseudomonadati</taxon>
        <taxon>Pseudomonadota</taxon>
        <taxon>Betaproteobacteria</taxon>
        <taxon>Burkholderiales</taxon>
        <taxon>Oxalobacteraceae</taxon>
        <taxon>Glaciimonas</taxon>
    </lineage>
</organism>
<name>A0A840RW31_9BURK</name>
<gene>
    <name evidence="1" type="ORF">HNR39_002613</name>
</gene>
<dbReference type="EMBL" id="JACHHQ010000005">
    <property type="protein sequence ID" value="MBB5200771.1"/>
    <property type="molecule type" value="Genomic_DNA"/>
</dbReference>
<evidence type="ECO:0000313" key="1">
    <source>
        <dbReference type="EMBL" id="MBB5200771.1"/>
    </source>
</evidence>
<dbReference type="AlphaFoldDB" id="A0A840RW31"/>
<keyword evidence="2" id="KW-1185">Reference proteome</keyword>
<comment type="caution">
    <text evidence="1">The sequence shown here is derived from an EMBL/GenBank/DDBJ whole genome shotgun (WGS) entry which is preliminary data.</text>
</comment>
<dbReference type="RefSeq" id="WP_168055772.1">
    <property type="nucleotide sequence ID" value="NZ_JAAOZT010000007.1"/>
</dbReference>
<dbReference type="Proteomes" id="UP000571084">
    <property type="component" value="Unassembled WGS sequence"/>
</dbReference>
<proteinExistence type="predicted"/>
<sequence length="783" mass="80856">MIPSIPPSAPAVPFAGGTTCESLGASSNATASVNLASIQAALSRTGVVTLTTPGTYYINGTLLAPSDTDFRLGAGVVIRRTQGVNASMLRNTNANSAPFNITSLTSSIDGSNGYLASVTTGTPHNMAVGSYTFVAGAQPNDYNGIWKVLSVADSMHMTLGMSYYNGTPQVSNLTSPATINTGTSGANIIGVTTTLNSGNIVLGSGTTFGWVLGQACTCTGFAGPQTITAVGANGALTLSGKATANSTAAVFQTNQYAYTSIVGMAADVNIAVQGGTWYQDFQLADGSGFYAAGVNGLTGNNTCAILLNRVRHLLVRDILFDNCYDGLVPMSAYDAVISNINSVNTGSTVQFMSGGRNITCYAIGGQTHDVTVSFLVGNWYTWAGTNFEYLTDVEALTIRDVNCQNALYAVQLSGQAGVKFREVTLDGITGTAAEGSGLINVYDDPAIGAGTYIEGLKISRVRTDGAFPWSSAMIFTGNAFLGVKPTIRGLSITDCDLFVPDSAVSSLAFAITFNGAINIPSMTIANTRFTGRAVGLSNSAINLGVNLIGTGLRLSNVEFSQVANCVVGGFASTAASYQYSNIHMSGCGALHYGMPNGSGNIYIGLNSIHVENVQNKLLYSFGNTSNGYIYVGGVNFAANMGGGWLDSSITNNSNWTAFWSNPHRNPYSIAGAGPSPDVRNGSVQAHVIAAATSMGNILGGGYPGSGLYAGGGYYPMTLILTADSSGTLAWTFQGNYALSANVGQVGQVLTPGAANAGKTMTLQFIYQGGVNGKWAQTNVGAWN</sequence>